<dbReference type="EMBL" id="OV121133">
    <property type="protein sequence ID" value="CAH0550146.1"/>
    <property type="molecule type" value="Genomic_DNA"/>
</dbReference>
<evidence type="ECO:0000313" key="2">
    <source>
        <dbReference type="Proteomes" id="UP001154078"/>
    </source>
</evidence>
<dbReference type="PANTHER" id="PTHR13333:SF5">
    <property type="entry name" value="M-AAA PROTEASE-INTERACTING PROTEIN 1, MITOCHONDRIAL"/>
    <property type="match status" value="1"/>
</dbReference>
<dbReference type="GO" id="GO:0032979">
    <property type="term" value="P:protein insertion into mitochondrial inner membrane from matrix"/>
    <property type="evidence" value="ECO:0007669"/>
    <property type="project" value="TreeGrafter"/>
</dbReference>
<dbReference type="GO" id="GO:0043022">
    <property type="term" value="F:ribosome binding"/>
    <property type="evidence" value="ECO:0007669"/>
    <property type="project" value="TreeGrafter"/>
</dbReference>
<dbReference type="OrthoDB" id="7249367at2759"/>
<evidence type="ECO:0000313" key="1">
    <source>
        <dbReference type="EMBL" id="CAH0550146.1"/>
    </source>
</evidence>
<proteinExistence type="predicted"/>
<dbReference type="GO" id="GO:0005743">
    <property type="term" value="C:mitochondrial inner membrane"/>
    <property type="evidence" value="ECO:0007669"/>
    <property type="project" value="TreeGrafter"/>
</dbReference>
<keyword evidence="2" id="KW-1185">Reference proteome</keyword>
<dbReference type="PANTHER" id="PTHR13333">
    <property type="entry name" value="M-AAA PROTEASE-INTERACTING PROTEIN 1, MITOCHONDRIAL"/>
    <property type="match status" value="1"/>
</dbReference>
<dbReference type="AlphaFoldDB" id="A0A9P0FEP1"/>
<protein>
    <submittedName>
        <fullName evidence="1">Uncharacterized protein</fullName>
    </submittedName>
</protein>
<gene>
    <name evidence="1" type="ORF">MELIAE_LOCUS3036</name>
</gene>
<dbReference type="Proteomes" id="UP001154078">
    <property type="component" value="Chromosome 2"/>
</dbReference>
<reference evidence="1" key="1">
    <citation type="submission" date="2021-12" db="EMBL/GenBank/DDBJ databases">
        <authorList>
            <person name="King R."/>
        </authorList>
    </citation>
    <scope>NUCLEOTIDE SEQUENCE</scope>
</reference>
<name>A0A9P0FEP1_BRAAE</name>
<accession>A0A9P0FEP1</accession>
<organism evidence="1 2">
    <name type="scientific">Brassicogethes aeneus</name>
    <name type="common">Rape pollen beetle</name>
    <name type="synonym">Meligethes aeneus</name>
    <dbReference type="NCBI Taxonomy" id="1431903"/>
    <lineage>
        <taxon>Eukaryota</taxon>
        <taxon>Metazoa</taxon>
        <taxon>Ecdysozoa</taxon>
        <taxon>Arthropoda</taxon>
        <taxon>Hexapoda</taxon>
        <taxon>Insecta</taxon>
        <taxon>Pterygota</taxon>
        <taxon>Neoptera</taxon>
        <taxon>Endopterygota</taxon>
        <taxon>Coleoptera</taxon>
        <taxon>Polyphaga</taxon>
        <taxon>Cucujiformia</taxon>
        <taxon>Nitidulidae</taxon>
        <taxon>Meligethinae</taxon>
        <taxon>Brassicogethes</taxon>
    </lineage>
</organism>
<sequence>MNVPFHCRNISRNLCNYHVMPRRPLLKSDSKWREYPSICHCSISTSGNNITSLLKGKENLKYRSLAESFRRCYSVEEKPSTNKLPPLMNFPKIVWPSLIKSMRNFVLATFIIKPYLDREFNLPDFISGSKRAVEVVSHKLSSGDLKKLNGLVTSDILPNLQQNVAQMSLSQREQIAINVDDIYFSFPYQVGIIFNDEDTDQKRFVEITMVYHTLKGLAAMRERGDEPPLNMGMLPEYQNRISICNYRFVREFTKGVDSEWTVNSLNHFKPIDEQE</sequence>